<dbReference type="STRING" id="945543.VIBR0546_08550"/>
<dbReference type="Proteomes" id="UP000004371">
    <property type="component" value="Unassembled WGS sequence"/>
</dbReference>
<name>E8LZW3_9VIBR</name>
<gene>
    <name evidence="1" type="ORF">VIBR0546_08550</name>
</gene>
<evidence type="ECO:0000313" key="1">
    <source>
        <dbReference type="EMBL" id="EGA63789.1"/>
    </source>
</evidence>
<comment type="caution">
    <text evidence="1">The sequence shown here is derived from an EMBL/GenBank/DDBJ whole genome shotgun (WGS) entry which is preliminary data.</text>
</comment>
<evidence type="ECO:0000313" key="2">
    <source>
        <dbReference type="Proteomes" id="UP000004371"/>
    </source>
</evidence>
<dbReference type="AlphaFoldDB" id="E8LZW3"/>
<dbReference type="EMBL" id="AEVS01000108">
    <property type="protein sequence ID" value="EGA63789.1"/>
    <property type="molecule type" value="Genomic_DNA"/>
</dbReference>
<keyword evidence="2" id="KW-1185">Reference proteome</keyword>
<reference evidence="1 2" key="1">
    <citation type="journal article" date="2012" name="Int. J. Syst. Evol. Microbiol.">
        <title>Vibrio caribbeanicus sp. nov., isolated from the marine sponge Scleritoderma cyanea.</title>
        <authorList>
            <person name="Hoffmann M."/>
            <person name="Monday S.R."/>
            <person name="Allard M.W."/>
            <person name="Strain E.A."/>
            <person name="Whittaker P."/>
            <person name="Naum M."/>
            <person name="McCarthy P.J."/>
            <person name="Lopez J.V."/>
            <person name="Fischer M."/>
            <person name="Brown E.W."/>
        </authorList>
    </citation>
    <scope>NUCLEOTIDE SEQUENCE [LARGE SCALE GENOMIC DNA]</scope>
    <source>
        <strain evidence="1 2">LMG 20546</strain>
    </source>
</reference>
<protein>
    <submittedName>
        <fullName evidence="1">Uncharacterized protein</fullName>
    </submittedName>
</protein>
<proteinExistence type="predicted"/>
<accession>E8LZW3</accession>
<organism evidence="1 2">
    <name type="scientific">Vibrio brasiliensis LMG 20546</name>
    <dbReference type="NCBI Taxonomy" id="945543"/>
    <lineage>
        <taxon>Bacteria</taxon>
        <taxon>Pseudomonadati</taxon>
        <taxon>Pseudomonadota</taxon>
        <taxon>Gammaproteobacteria</taxon>
        <taxon>Vibrionales</taxon>
        <taxon>Vibrionaceae</taxon>
        <taxon>Vibrio</taxon>
        <taxon>Vibrio oreintalis group</taxon>
    </lineage>
</organism>
<sequence length="36" mass="4078">MVDLDQNDGFLNKNAAQKLIQIKANSAYKPFETTCF</sequence>